<protein>
    <submittedName>
        <fullName evidence="2">10930_t:CDS:1</fullName>
    </submittedName>
</protein>
<comment type="caution">
    <text evidence="2">The sequence shown here is derived from an EMBL/GenBank/DDBJ whole genome shotgun (WGS) entry which is preliminary data.</text>
</comment>
<evidence type="ECO:0000313" key="2">
    <source>
        <dbReference type="EMBL" id="CAG8596155.1"/>
    </source>
</evidence>
<gene>
    <name evidence="2" type="ORF">ALEPTO_LOCUS7928</name>
</gene>
<dbReference type="GO" id="GO:0003824">
    <property type="term" value="F:catalytic activity"/>
    <property type="evidence" value="ECO:0007669"/>
    <property type="project" value="UniProtKB-ARBA"/>
</dbReference>
<keyword evidence="3" id="KW-1185">Reference proteome</keyword>
<dbReference type="GO" id="GO:0005975">
    <property type="term" value="P:carbohydrate metabolic process"/>
    <property type="evidence" value="ECO:0007669"/>
    <property type="project" value="InterPro"/>
</dbReference>
<name>A0A9N9CDN6_9GLOM</name>
<dbReference type="PANTHER" id="PTHR31047:SF0">
    <property type="entry name" value="MEIOTICALLY UP-REGULATED GENE 157 PROTEIN"/>
    <property type="match status" value="1"/>
</dbReference>
<dbReference type="PIRSF" id="PIRSF028846">
    <property type="entry name" value="UCP028846"/>
    <property type="match status" value="1"/>
</dbReference>
<sequence length="544" mass="62153">MPILNNSTANDTAIVNFSKIPYSRPWFRHRKFKSQAIEQAIIEVSKKMKDKDLATLFENCWSNSLDDYVLWQDDSKGYPRTFIVPGKFEVLYIRDSTNQVVSYAPLAKDDPELAKMILGVINMQAEYLAKDIYSNSFFPPPSSNLPRPNDPWEENDKSYPKPSSAVWQEKFAADNLAAFLKLTYHYWKNTNDSSFMQNEHWVNATQLAINVFSEQMRGTMEEFGNEAYLFTRPSRNSSETLLLGGRGSIAKRTGLVKSHFRPSDDASFYPFVIPTNAMISIELLHLKEILDNTDPETLFHTLDLSSHILNLSHEIRTAIYKYAVVKHATFGEVFAYEVNGFGSFNLMDDPNVPSLISLPYLGFIKADDPLYKSTRALIMSRWNPYWFEGEFTGVGSLHTGLGYIWPLGLTMNVMTSDNDTEILENLELLKNVGAHTGYLSQAFWYHDTEKQLRSEFGAANSLFGEAIFRLARDRPHVLFDVPPPPSPLPPPYDSHPYKPPSSGKLITLILIGITIFFCVVYYFFAHPFRRALRNPIKFGNYRPL</sequence>
<reference evidence="2" key="1">
    <citation type="submission" date="2021-06" db="EMBL/GenBank/DDBJ databases">
        <authorList>
            <person name="Kallberg Y."/>
            <person name="Tangrot J."/>
            <person name="Rosling A."/>
        </authorList>
    </citation>
    <scope>NUCLEOTIDE SEQUENCE</scope>
    <source>
        <strain evidence="2">FL130A</strain>
    </source>
</reference>
<dbReference type="PANTHER" id="PTHR31047">
    <property type="entry name" value="MEIOTICALLY UP-REGULATED GENE 157 PROTEIN"/>
    <property type="match status" value="1"/>
</dbReference>
<evidence type="ECO:0000313" key="3">
    <source>
        <dbReference type="Proteomes" id="UP000789508"/>
    </source>
</evidence>
<dbReference type="SUPFAM" id="SSF48208">
    <property type="entry name" value="Six-hairpin glycosidases"/>
    <property type="match status" value="1"/>
</dbReference>
<dbReference type="Proteomes" id="UP000789508">
    <property type="component" value="Unassembled WGS sequence"/>
</dbReference>
<accession>A0A9N9CDN6</accession>
<dbReference type="OrthoDB" id="7771656at2759"/>
<dbReference type="EMBL" id="CAJVPS010003914">
    <property type="protein sequence ID" value="CAG8596155.1"/>
    <property type="molecule type" value="Genomic_DNA"/>
</dbReference>
<dbReference type="Pfam" id="PF06824">
    <property type="entry name" value="Glyco_hydro_125"/>
    <property type="match status" value="1"/>
</dbReference>
<dbReference type="SMART" id="SM01149">
    <property type="entry name" value="DUF1237"/>
    <property type="match status" value="1"/>
</dbReference>
<dbReference type="AlphaFoldDB" id="A0A9N9CDN6"/>
<evidence type="ECO:0000256" key="1">
    <source>
        <dbReference type="SAM" id="Phobius"/>
    </source>
</evidence>
<dbReference type="InterPro" id="IPR008313">
    <property type="entry name" value="GH125"/>
</dbReference>
<dbReference type="InterPro" id="IPR008928">
    <property type="entry name" value="6-hairpin_glycosidase_sf"/>
</dbReference>
<organism evidence="2 3">
    <name type="scientific">Ambispora leptoticha</name>
    <dbReference type="NCBI Taxonomy" id="144679"/>
    <lineage>
        <taxon>Eukaryota</taxon>
        <taxon>Fungi</taxon>
        <taxon>Fungi incertae sedis</taxon>
        <taxon>Mucoromycota</taxon>
        <taxon>Glomeromycotina</taxon>
        <taxon>Glomeromycetes</taxon>
        <taxon>Archaeosporales</taxon>
        <taxon>Ambisporaceae</taxon>
        <taxon>Ambispora</taxon>
    </lineage>
</organism>
<proteinExistence type="predicted"/>
<feature type="transmembrane region" description="Helical" evidence="1">
    <location>
        <begin position="505"/>
        <end position="524"/>
    </location>
</feature>
<dbReference type="InterPro" id="IPR012341">
    <property type="entry name" value="6hp_glycosidase-like_sf"/>
</dbReference>
<dbReference type="Gene3D" id="1.50.10.10">
    <property type="match status" value="1"/>
</dbReference>
<keyword evidence="1" id="KW-1133">Transmembrane helix</keyword>
<keyword evidence="1" id="KW-0812">Transmembrane</keyword>
<keyword evidence="1" id="KW-0472">Membrane</keyword>